<dbReference type="Proteomes" id="UP000436822">
    <property type="component" value="Unassembled WGS sequence"/>
</dbReference>
<proteinExistence type="predicted"/>
<reference evidence="1 2" key="1">
    <citation type="submission" date="2019-12" db="EMBL/GenBank/DDBJ databases">
        <title>Litoreibacter badius sp. nov., a novel bacteriochlorophyll a-containing bacterium in the genus Litoreibacter.</title>
        <authorList>
            <person name="Kanamuro M."/>
            <person name="Takabe Y."/>
            <person name="Mori K."/>
            <person name="Takaichi S."/>
            <person name="Hanada S."/>
        </authorList>
    </citation>
    <scope>NUCLEOTIDE SEQUENCE [LARGE SCALE GENOMIC DNA]</scope>
    <source>
        <strain evidence="1 2">K6</strain>
    </source>
</reference>
<evidence type="ECO:0000313" key="1">
    <source>
        <dbReference type="EMBL" id="GFE63215.1"/>
    </source>
</evidence>
<keyword evidence="2" id="KW-1185">Reference proteome</keyword>
<dbReference type="EMBL" id="BLJE01000001">
    <property type="protein sequence ID" value="GFE63215.1"/>
    <property type="molecule type" value="Genomic_DNA"/>
</dbReference>
<sequence length="56" mass="6256">MSEENTWSETGFLYSFSVTNSRGPEFCKRAPPQVVGITRHRSRSTSQNWTAVGSCS</sequence>
<gene>
    <name evidence="1" type="ORF">KIN_02890</name>
</gene>
<protein>
    <submittedName>
        <fullName evidence="1">Uncharacterized protein</fullName>
    </submittedName>
</protein>
<dbReference type="AlphaFoldDB" id="A0A6N6JAJ6"/>
<name>A0A6N6JAJ6_9RHOB</name>
<organism evidence="1 2">
    <name type="scientific">Litoreibacter roseus</name>
    <dbReference type="NCBI Taxonomy" id="2601869"/>
    <lineage>
        <taxon>Bacteria</taxon>
        <taxon>Pseudomonadati</taxon>
        <taxon>Pseudomonadota</taxon>
        <taxon>Alphaproteobacteria</taxon>
        <taxon>Rhodobacterales</taxon>
        <taxon>Roseobacteraceae</taxon>
        <taxon>Litoreibacter</taxon>
    </lineage>
</organism>
<comment type="caution">
    <text evidence="1">The sequence shown here is derived from an EMBL/GenBank/DDBJ whole genome shotgun (WGS) entry which is preliminary data.</text>
</comment>
<accession>A0A6N6JAJ6</accession>
<evidence type="ECO:0000313" key="2">
    <source>
        <dbReference type="Proteomes" id="UP000436822"/>
    </source>
</evidence>